<sequence length="89" mass="9232">MSIATRTVEIQDPVGIHARPASAFAQEAAGSGCKVTITRESDKASADAASVLMIMSLGIAKGDTITISVDGEDAENKADKLVKTLLENE</sequence>
<dbReference type="PROSITE" id="PS51350">
    <property type="entry name" value="PTS_HPR_DOM"/>
    <property type="match status" value="1"/>
</dbReference>
<evidence type="ECO:0000313" key="7">
    <source>
        <dbReference type="EMBL" id="XDS46334.1"/>
    </source>
</evidence>
<dbReference type="EMBL" id="CP129682">
    <property type="protein sequence ID" value="XDS48888.1"/>
    <property type="molecule type" value="Genomic_DNA"/>
</dbReference>
<evidence type="ECO:0000259" key="6">
    <source>
        <dbReference type="PROSITE" id="PS51350"/>
    </source>
</evidence>
<dbReference type="PRINTS" id="PR00107">
    <property type="entry name" value="PHOSPHOCPHPR"/>
</dbReference>
<evidence type="ECO:0000313" key="8">
    <source>
        <dbReference type="EMBL" id="XDS48888.1"/>
    </source>
</evidence>
<evidence type="ECO:0000256" key="1">
    <source>
        <dbReference type="ARBA" id="ARBA00003681"/>
    </source>
</evidence>
<dbReference type="InterPro" id="IPR000032">
    <property type="entry name" value="HPr-like"/>
</dbReference>
<dbReference type="Pfam" id="PF00381">
    <property type="entry name" value="PTS-HPr"/>
    <property type="match status" value="1"/>
</dbReference>
<dbReference type="EMBL" id="CP129683">
    <property type="protein sequence ID" value="XDS50112.1"/>
    <property type="molecule type" value="Genomic_DNA"/>
</dbReference>
<dbReference type="PANTHER" id="PTHR33705:SF2">
    <property type="entry name" value="PHOSPHOCARRIER PROTEIN NPR"/>
    <property type="match status" value="1"/>
</dbReference>
<name>A0AB39UBE7_9BIFI</name>
<dbReference type="AlphaFoldDB" id="A0AB39UBE7"/>
<dbReference type="InterPro" id="IPR050399">
    <property type="entry name" value="HPr"/>
</dbReference>
<protein>
    <recommendedName>
        <fullName evidence="3">Phosphocarrier protein HPr</fullName>
    </recommendedName>
</protein>
<gene>
    <name evidence="9" type="ORF">QN062_06835</name>
    <name evidence="8" type="ORF">QN216_01035</name>
    <name evidence="7" type="ORF">QN217_09420</name>
</gene>
<dbReference type="GO" id="GO:0009401">
    <property type="term" value="P:phosphoenolpyruvate-dependent sugar phosphotransferase system"/>
    <property type="evidence" value="ECO:0007669"/>
    <property type="project" value="UniProtKB-KW"/>
</dbReference>
<feature type="domain" description="HPr" evidence="6">
    <location>
        <begin position="3"/>
        <end position="89"/>
    </location>
</feature>
<dbReference type="InterPro" id="IPR035895">
    <property type="entry name" value="HPr-like_sf"/>
</dbReference>
<evidence type="ECO:0000256" key="5">
    <source>
        <dbReference type="ARBA" id="ARBA00022683"/>
    </source>
</evidence>
<dbReference type="PROSITE" id="PS00369">
    <property type="entry name" value="PTS_HPR_HIS"/>
    <property type="match status" value="1"/>
</dbReference>
<dbReference type="GO" id="GO:0005737">
    <property type="term" value="C:cytoplasm"/>
    <property type="evidence" value="ECO:0007669"/>
    <property type="project" value="UniProtKB-SubCell"/>
</dbReference>
<evidence type="ECO:0000313" key="9">
    <source>
        <dbReference type="EMBL" id="XDS50112.1"/>
    </source>
</evidence>
<organism evidence="7">
    <name type="scientific">Bifidobacterium fermentum</name>
    <dbReference type="NCBI Taxonomy" id="3059035"/>
    <lineage>
        <taxon>Bacteria</taxon>
        <taxon>Bacillati</taxon>
        <taxon>Actinomycetota</taxon>
        <taxon>Actinomycetes</taxon>
        <taxon>Bifidobacteriales</taxon>
        <taxon>Bifidobacteriaceae</taxon>
        <taxon>Bifidobacterium</taxon>
    </lineage>
</organism>
<accession>A0AB39UBE7</accession>
<comment type="function">
    <text evidence="1">General (non sugar-specific) component of the phosphoenolpyruvate-dependent sugar phosphotransferase system (sugar PTS). This major carbohydrate active-transport system catalyzes the phosphorylation of incoming sugar substrates concomitantly with their translocation across the cell membrane. The phosphoryl group from phosphoenolpyruvate (PEP) is transferred to the phosphoryl carrier protein HPr by enzyme I. Phospho-HPr then transfers it to the PTS EIIA domain.</text>
</comment>
<comment type="subcellular location">
    <subcellularLocation>
        <location evidence="2">Cytoplasm</location>
    </subcellularLocation>
</comment>
<reference evidence="7" key="1">
    <citation type="submission" date="2023-07" db="EMBL/GenBank/DDBJ databases">
        <title>Bifidobacterium aquikefiriaerophilum sp. nov. and Bifidobacterium eccum sp. nov., isolated from water kefir.</title>
        <authorList>
            <person name="Breselge S."/>
            <person name="Bellassi P."/>
            <person name="Barcenilla C."/>
            <person name="Alvarez-Ordonez A."/>
            <person name="Morelli L."/>
            <person name="Cotter P.D."/>
        </authorList>
    </citation>
    <scope>NUCLEOTIDE SEQUENCE</scope>
    <source>
        <strain evidence="9">WK012_4_13</strain>
        <strain evidence="8">WK013_4_14</strain>
        <strain evidence="7">WK048_4_13</strain>
    </source>
</reference>
<dbReference type="EMBL" id="CP129675">
    <property type="protein sequence ID" value="XDS46334.1"/>
    <property type="molecule type" value="Genomic_DNA"/>
</dbReference>
<dbReference type="KEGG" id="bfk:QN062_06835"/>
<dbReference type="Gene3D" id="3.30.1340.10">
    <property type="entry name" value="HPr-like"/>
    <property type="match status" value="1"/>
</dbReference>
<evidence type="ECO:0000256" key="4">
    <source>
        <dbReference type="ARBA" id="ARBA00022490"/>
    </source>
</evidence>
<keyword evidence="4" id="KW-0963">Cytoplasm</keyword>
<keyword evidence="5" id="KW-0598">Phosphotransferase system</keyword>
<dbReference type="NCBIfam" id="TIGR01003">
    <property type="entry name" value="PTS_HPr_family"/>
    <property type="match status" value="1"/>
</dbReference>
<dbReference type="CDD" id="cd00367">
    <property type="entry name" value="PTS-HPr_like"/>
    <property type="match status" value="1"/>
</dbReference>
<dbReference type="InterPro" id="IPR001020">
    <property type="entry name" value="PTS_HPr_His_P_site"/>
</dbReference>
<dbReference type="SUPFAM" id="SSF55594">
    <property type="entry name" value="HPr-like"/>
    <property type="match status" value="1"/>
</dbReference>
<evidence type="ECO:0000256" key="2">
    <source>
        <dbReference type="ARBA" id="ARBA00004496"/>
    </source>
</evidence>
<dbReference type="RefSeq" id="WP_369341084.1">
    <property type="nucleotide sequence ID" value="NZ_CP129675.1"/>
</dbReference>
<proteinExistence type="predicted"/>
<dbReference type="PANTHER" id="PTHR33705">
    <property type="entry name" value="PHOSPHOCARRIER PROTEIN HPR"/>
    <property type="match status" value="1"/>
</dbReference>
<evidence type="ECO:0000256" key="3">
    <source>
        <dbReference type="ARBA" id="ARBA00020422"/>
    </source>
</evidence>